<sequence>MSSCVIASDLAHAAYCPRQLYYARRDDDRAPPPTVHEIRDLALEYPTLLAADDGELADRPLATTPTVYRANLRRIRERDDWAALSNPDARNVLLTGKDCRGIAHKLVGDPPVPSLVSPGTPPERGVWEPQRVRVVALAKALSWEREAAVEQALVEYPAVGVVRTVRLTTRNKAAYRRALRIARELDFVPPRLRDSAKCRGCTYREQCGVKTRSLRSRLGFG</sequence>
<protein>
    <recommendedName>
        <fullName evidence="2">Dna2/Cas4 domain-containing protein</fullName>
    </recommendedName>
</protein>
<comment type="caution">
    <text evidence="1">The sequence shown here is derived from an EMBL/GenBank/DDBJ whole genome shotgun (WGS) entry which is preliminary data.</text>
</comment>
<evidence type="ECO:0008006" key="2">
    <source>
        <dbReference type="Google" id="ProtNLM"/>
    </source>
</evidence>
<reference evidence="1" key="1">
    <citation type="submission" date="2019-09" db="EMBL/GenBank/DDBJ databases">
        <title>Genomic analysis of Haloferax sp. CBA1149.</title>
        <authorList>
            <person name="Roh S.W."/>
        </authorList>
    </citation>
    <scope>NUCLEOTIDE SEQUENCE</scope>
    <source>
        <strain evidence="1">CBA1149</strain>
    </source>
</reference>
<dbReference type="RefSeq" id="WP_151135030.1">
    <property type="nucleotide sequence ID" value="NZ_VZUS01000001.1"/>
</dbReference>
<dbReference type="EMBL" id="VZUS01000001">
    <property type="protein sequence ID" value="KAB1186906.1"/>
    <property type="molecule type" value="Genomic_DNA"/>
</dbReference>
<organism evidence="1">
    <name type="scientific">Haloferax sp. CBA1149</name>
    <dbReference type="NCBI Taxonomy" id="2650753"/>
    <lineage>
        <taxon>Archaea</taxon>
        <taxon>Methanobacteriati</taxon>
        <taxon>Methanobacteriota</taxon>
        <taxon>Stenosarchaea group</taxon>
        <taxon>Halobacteria</taxon>
        <taxon>Halobacteriales</taxon>
        <taxon>Haloferacaceae</taxon>
        <taxon>Haloferax</taxon>
    </lineage>
</organism>
<dbReference type="AlphaFoldDB" id="A0A643K0B0"/>
<name>A0A643K0B0_9EURY</name>
<gene>
    <name evidence="1" type="ORF">Hfx1149_02235</name>
</gene>
<evidence type="ECO:0000313" key="1">
    <source>
        <dbReference type="EMBL" id="KAB1186906.1"/>
    </source>
</evidence>
<proteinExistence type="predicted"/>
<accession>A0A643K0B0</accession>